<accession>A0ABZ0HKF0</accession>
<proteinExistence type="predicted"/>
<keyword evidence="2" id="KW-1185">Reference proteome</keyword>
<dbReference type="InterPro" id="IPR010633">
    <property type="entry name" value="Phage_lambda_GpZ"/>
</dbReference>
<name>A0ABZ0HKF0_TRISK</name>
<organism evidence="1 2">
    <name type="scientific">Tritonibacter scottomollicae</name>
    <name type="common">Epibacterium scottomollicae</name>
    <dbReference type="NCBI Taxonomy" id="483013"/>
    <lineage>
        <taxon>Bacteria</taxon>
        <taxon>Pseudomonadati</taxon>
        <taxon>Pseudomonadota</taxon>
        <taxon>Alphaproteobacteria</taxon>
        <taxon>Rhodobacterales</taxon>
        <taxon>Paracoccaceae</taxon>
        <taxon>Tritonibacter</taxon>
    </lineage>
</organism>
<reference evidence="1 2" key="1">
    <citation type="submission" date="2023-10" db="EMBL/GenBank/DDBJ databases">
        <title>Eight complete genome sequences of bacteria isolated from laboratory stock of Giant Kelp gametophytes.</title>
        <authorList>
            <person name="Tolentino B."/>
            <person name="Nuzhdin S."/>
        </authorList>
    </citation>
    <scope>NUCLEOTIDE SEQUENCE [LARGE SCALE GENOMIC DNA]</scope>
    <source>
        <strain evidence="1 2">LC.270.F.C4</strain>
    </source>
</reference>
<evidence type="ECO:0000313" key="1">
    <source>
        <dbReference type="EMBL" id="WOI34761.1"/>
    </source>
</evidence>
<dbReference type="EMBL" id="CP136704">
    <property type="protein sequence ID" value="WOI34761.1"/>
    <property type="molecule type" value="Genomic_DNA"/>
</dbReference>
<dbReference type="Pfam" id="PF06763">
    <property type="entry name" value="Minor_tail_Z"/>
    <property type="match status" value="1"/>
</dbReference>
<protein>
    <submittedName>
        <fullName evidence="1">Phage tail protein</fullName>
    </submittedName>
</protein>
<dbReference type="Proteomes" id="UP001302666">
    <property type="component" value="Chromosome"/>
</dbReference>
<sequence>MQWFDRSKRTRGGSVAGAPAADLACGVKARCVMRHDYAPRLRVPISEGVKMFSVGEVDVKGLQRFENMLGALGAEAPKAVNRAINRTGDMARTQVVRTLAKQTGLPQKTIRKSVKVKRSSWDDLTYTLKSAGGDVALKYFQKRETKKGVVANLGSARGRVLFPRTFFRGGAFPRRVDLSAFGGHVMDRMSERRFHLKKVKSGVFIPEEMVEGATADAFERSVQQNLPRRLDHEISRLLGL</sequence>
<gene>
    <name evidence="1" type="ORF">R1T40_08555</name>
</gene>
<evidence type="ECO:0000313" key="2">
    <source>
        <dbReference type="Proteomes" id="UP001302666"/>
    </source>
</evidence>
<dbReference type="RefSeq" id="WP_317386599.1">
    <property type="nucleotide sequence ID" value="NZ_CP136704.1"/>
</dbReference>